<feature type="region of interest" description="Disordered" evidence="1">
    <location>
        <begin position="302"/>
        <end position="347"/>
    </location>
</feature>
<sequence>MRGVKDEEMVMSPLFPRLHVNDTEKGGPRAPPRNKMALYEQLSIPSQRLSSGSASILHLPSGHESSLVPSMSSSHGCGYKRNGFAPFRNSLAPSCLSEKVFPNSSDAVKLSNVMPSKKQESMSATNDHSLRIPQPLFTTAKCNSSQSQEFSNFNSMLRKKPEDENEFRVPSSAQSGTVVIYSASQHTKDQQNQPQLNFCFSMPIQDVSERHKRGTYTIFPKEKDENQSQENANGSQTSQDSTERSTSVLSAKGRTSVDASSSPAGKDKSAEFLKQAHPSPDRDYPNISTSILESTDGTNAWINQDRVKTKDKTVPRGKEDASKPRSESYTKLPLKDDLSGHENGTGYCEGMKSRQLQVEHVDRPDDSSETSMDSILASNITPDDVVGLIGEKQFWRARQAIVNHQRVFAMQVFELHRLIKVQKLIAESPHLLLQDDIYVGQGSPKVSPVKKLPSEYTTEQPCLILKPAVRSQRPHSNTELADENGVRKAPHAAINNKASKGVPAPQSNQKSHSGSAPPLAMPTNAKPIPWCVHPPGNQCLVPVMSPSEGLVYKPYTGPFPPTAGFMAPFYGGCAPMSIAPGNGDFSDYCLPASHQDGIGIVSRTPLGQNYISAYGLPFTNPSISGSSIEQISPFSRAHSKDNELSVENIDSVFPRRSSSSMPSQASRVICAGKYQASKGSDIQGSTASSPSEKAKGNELPLFPTEPTVLTSDQNSQTNKQYAHVVRVVPHNPRSAMESAARIFQSIQEERNSMTNS</sequence>
<evidence type="ECO:0000313" key="2">
    <source>
        <dbReference type="EMBL" id="MBX20826.1"/>
    </source>
</evidence>
<dbReference type="EMBL" id="GGEC01040334">
    <property type="protein sequence ID" value="MBX20818.1"/>
    <property type="molecule type" value="Transcribed_RNA"/>
</dbReference>
<feature type="compositionally biased region" description="Polar residues" evidence="1">
    <location>
        <begin position="707"/>
        <end position="717"/>
    </location>
</feature>
<accession>A0A2P2LS79</accession>
<feature type="compositionally biased region" description="Basic and acidic residues" evidence="1">
    <location>
        <begin position="305"/>
        <end position="340"/>
    </location>
</feature>
<dbReference type="GO" id="GO:2000028">
    <property type="term" value="P:regulation of photoperiodism, flowering"/>
    <property type="evidence" value="ECO:0007669"/>
    <property type="project" value="InterPro"/>
</dbReference>
<feature type="region of interest" description="Disordered" evidence="1">
    <location>
        <begin position="497"/>
        <end position="519"/>
    </location>
</feature>
<dbReference type="PANTHER" id="PTHR34281">
    <property type="entry name" value="PROTEIN EARLY FLOWERING 3"/>
    <property type="match status" value="1"/>
</dbReference>
<feature type="region of interest" description="Disordered" evidence="1">
    <location>
        <begin position="219"/>
        <end position="270"/>
    </location>
</feature>
<evidence type="ECO:0000256" key="1">
    <source>
        <dbReference type="SAM" id="MobiDB-lite"/>
    </source>
</evidence>
<name>A0A2P2LS79_RHIMU</name>
<dbReference type="GO" id="GO:0016853">
    <property type="term" value="F:isomerase activity"/>
    <property type="evidence" value="ECO:0007669"/>
    <property type="project" value="UniProtKB-KW"/>
</dbReference>
<dbReference type="EMBL" id="GGEC01040342">
    <property type="protein sequence ID" value="MBX20826.1"/>
    <property type="molecule type" value="Transcribed_RNA"/>
</dbReference>
<protein>
    <submittedName>
        <fullName evidence="2">Protein disulfide-isomerase</fullName>
    </submittedName>
</protein>
<feature type="compositionally biased region" description="Polar residues" evidence="1">
    <location>
        <begin position="228"/>
        <end position="249"/>
    </location>
</feature>
<feature type="compositionally biased region" description="Polar residues" evidence="1">
    <location>
        <begin position="505"/>
        <end position="514"/>
    </location>
</feature>
<feature type="compositionally biased region" description="Polar residues" evidence="1">
    <location>
        <begin position="678"/>
        <end position="691"/>
    </location>
</feature>
<organism evidence="2">
    <name type="scientific">Rhizophora mucronata</name>
    <name type="common">Asiatic mangrove</name>
    <dbReference type="NCBI Taxonomy" id="61149"/>
    <lineage>
        <taxon>Eukaryota</taxon>
        <taxon>Viridiplantae</taxon>
        <taxon>Streptophyta</taxon>
        <taxon>Embryophyta</taxon>
        <taxon>Tracheophyta</taxon>
        <taxon>Spermatophyta</taxon>
        <taxon>Magnoliopsida</taxon>
        <taxon>eudicotyledons</taxon>
        <taxon>Gunneridae</taxon>
        <taxon>Pentapetalae</taxon>
        <taxon>rosids</taxon>
        <taxon>fabids</taxon>
        <taxon>Malpighiales</taxon>
        <taxon>Rhizophoraceae</taxon>
        <taxon>Rhizophora</taxon>
    </lineage>
</organism>
<dbReference type="AlphaFoldDB" id="A0A2P2LS79"/>
<keyword evidence="2" id="KW-0413">Isomerase</keyword>
<reference evidence="2" key="1">
    <citation type="submission" date="2018-02" db="EMBL/GenBank/DDBJ databases">
        <title>Rhizophora mucronata_Transcriptome.</title>
        <authorList>
            <person name="Meera S.P."/>
            <person name="Sreeshan A."/>
            <person name="Augustine A."/>
        </authorList>
    </citation>
    <scope>NUCLEOTIDE SEQUENCE</scope>
    <source>
        <tissue evidence="2">Leaf</tissue>
    </source>
</reference>
<dbReference type="PANTHER" id="PTHR34281:SF7">
    <property type="entry name" value="PROTEIN EARLY FLOWERING 3"/>
    <property type="match status" value="1"/>
</dbReference>
<feature type="region of interest" description="Disordered" evidence="1">
    <location>
        <begin position="678"/>
        <end position="717"/>
    </location>
</feature>
<proteinExistence type="predicted"/>
<dbReference type="InterPro" id="IPR039319">
    <property type="entry name" value="ELF3-like"/>
</dbReference>